<sequence>MNHSSFQHKRVNLIRRPPLIRSTSPVFTEKVKQKKSVRFCDNDSLENVRLFLKSQMPKACRSDPPLNRQPMFHLSRPNWPEQLNNGFVQMQDIELKQHRQDINLLGHVQVANLAFQKHVVIHYTLDDWKTVKTTEGLYQTSTGTWDRFQFQIELHHPAHKTLYLAVKYTVNDREFWDNNNCKNYRIDIVSDTELQDEFGSSSDSDDEQNTFDDIQHEEDDLLVKKMEPLSLTNNHREKPLSPPLSPTTPVDTNPLWSNHSYFLDTKDNGDFSALNEMIQRYYRPSSSNLFHSTYYPTRSSPTTPKAVLG</sequence>
<dbReference type="GO" id="GO:0008157">
    <property type="term" value="F:protein phosphatase 1 binding"/>
    <property type="evidence" value="ECO:0007669"/>
    <property type="project" value="TreeGrafter"/>
</dbReference>
<organism evidence="2 3">
    <name type="scientific">Rhizopus stolonifer</name>
    <name type="common">Rhizopus nigricans</name>
    <dbReference type="NCBI Taxonomy" id="4846"/>
    <lineage>
        <taxon>Eukaryota</taxon>
        <taxon>Fungi</taxon>
        <taxon>Fungi incertae sedis</taxon>
        <taxon>Mucoromycota</taxon>
        <taxon>Mucoromycotina</taxon>
        <taxon>Mucoromycetes</taxon>
        <taxon>Mucorales</taxon>
        <taxon>Mucorineae</taxon>
        <taxon>Rhizopodaceae</taxon>
        <taxon>Rhizopus</taxon>
    </lineage>
</organism>
<dbReference type="InterPro" id="IPR050782">
    <property type="entry name" value="PP1_regulatory_subunit_3"/>
</dbReference>
<protein>
    <submittedName>
        <fullName evidence="2">Protein phosphatase 1, regulatory subunit</fullName>
    </submittedName>
</protein>
<dbReference type="InterPro" id="IPR005036">
    <property type="entry name" value="CBM21_dom"/>
</dbReference>
<dbReference type="PANTHER" id="PTHR12307">
    <property type="entry name" value="PROTEIN PHOSPHATASE 1 REGULATORY SUBUNIT"/>
    <property type="match status" value="1"/>
</dbReference>
<accession>A0A367IJ31</accession>
<dbReference type="Pfam" id="PF03370">
    <property type="entry name" value="CBM_21"/>
    <property type="match status" value="1"/>
</dbReference>
<name>A0A367IJ31_RHIST</name>
<dbReference type="PROSITE" id="PS51159">
    <property type="entry name" value="CBM21"/>
    <property type="match status" value="1"/>
</dbReference>
<dbReference type="STRING" id="4846.A0A367IJ31"/>
<dbReference type="GO" id="GO:2001069">
    <property type="term" value="F:glycogen binding"/>
    <property type="evidence" value="ECO:0007669"/>
    <property type="project" value="TreeGrafter"/>
</dbReference>
<gene>
    <name evidence="2" type="primary">PPP1R3C</name>
    <name evidence="2" type="ORF">CU098_002174</name>
</gene>
<dbReference type="GO" id="GO:0000164">
    <property type="term" value="C:protein phosphatase type 1 complex"/>
    <property type="evidence" value="ECO:0007669"/>
    <property type="project" value="TreeGrafter"/>
</dbReference>
<comment type="caution">
    <text evidence="2">The sequence shown here is derived from an EMBL/GenBank/DDBJ whole genome shotgun (WGS) entry which is preliminary data.</text>
</comment>
<dbReference type="PANTHER" id="PTHR12307:SF36">
    <property type="entry name" value="GLYCOGEN-BINDING SUBUNIT 76A"/>
    <property type="match status" value="1"/>
</dbReference>
<evidence type="ECO:0000313" key="3">
    <source>
        <dbReference type="Proteomes" id="UP000253551"/>
    </source>
</evidence>
<feature type="domain" description="CBM21" evidence="1">
    <location>
        <begin position="80"/>
        <end position="187"/>
    </location>
</feature>
<reference evidence="2 3" key="1">
    <citation type="journal article" date="2018" name="G3 (Bethesda)">
        <title>Phylogenetic and Phylogenomic Definition of Rhizopus Species.</title>
        <authorList>
            <person name="Gryganskyi A.P."/>
            <person name="Golan J."/>
            <person name="Dolatabadi S."/>
            <person name="Mondo S."/>
            <person name="Robb S."/>
            <person name="Idnurm A."/>
            <person name="Muszewska A."/>
            <person name="Steczkiewicz K."/>
            <person name="Masonjones S."/>
            <person name="Liao H.L."/>
            <person name="Gajdeczka M.T."/>
            <person name="Anike F."/>
            <person name="Vuek A."/>
            <person name="Anishchenko I.M."/>
            <person name="Voigt K."/>
            <person name="de Hoog G.S."/>
            <person name="Smith M.E."/>
            <person name="Heitman J."/>
            <person name="Vilgalys R."/>
            <person name="Stajich J.E."/>
        </authorList>
    </citation>
    <scope>NUCLEOTIDE SEQUENCE [LARGE SCALE GENOMIC DNA]</scope>
    <source>
        <strain evidence="2 3">LSU 92-RS-03</strain>
    </source>
</reference>
<dbReference type="GO" id="GO:0005979">
    <property type="term" value="P:regulation of glycogen biosynthetic process"/>
    <property type="evidence" value="ECO:0007669"/>
    <property type="project" value="TreeGrafter"/>
</dbReference>
<evidence type="ECO:0000313" key="2">
    <source>
        <dbReference type="EMBL" id="RCH77687.1"/>
    </source>
</evidence>
<dbReference type="OrthoDB" id="1881at2759"/>
<keyword evidence="3" id="KW-1185">Reference proteome</keyword>
<dbReference type="AlphaFoldDB" id="A0A367IJ31"/>
<dbReference type="EMBL" id="PJQM01007818">
    <property type="protein sequence ID" value="RCH77687.1"/>
    <property type="molecule type" value="Genomic_DNA"/>
</dbReference>
<evidence type="ECO:0000259" key="1">
    <source>
        <dbReference type="PROSITE" id="PS51159"/>
    </source>
</evidence>
<proteinExistence type="predicted"/>
<dbReference type="Gene3D" id="2.60.40.2440">
    <property type="entry name" value="Carbohydrate binding type-21 domain"/>
    <property type="match status" value="1"/>
</dbReference>
<dbReference type="Proteomes" id="UP000253551">
    <property type="component" value="Unassembled WGS sequence"/>
</dbReference>
<dbReference type="InterPro" id="IPR038175">
    <property type="entry name" value="CBM21_dom_sf"/>
</dbReference>